<dbReference type="AlphaFoldDB" id="A0A5B7GDZ7"/>
<reference evidence="1 2" key="1">
    <citation type="submission" date="2019-05" db="EMBL/GenBank/DDBJ databases">
        <title>Another draft genome of Portunus trituberculatus and its Hox gene families provides insights of decapod evolution.</title>
        <authorList>
            <person name="Jeong J.-H."/>
            <person name="Song I."/>
            <person name="Kim S."/>
            <person name="Choi T."/>
            <person name="Kim D."/>
            <person name="Ryu S."/>
            <person name="Kim W."/>
        </authorList>
    </citation>
    <scope>NUCLEOTIDE SEQUENCE [LARGE SCALE GENOMIC DNA]</scope>
    <source>
        <tissue evidence="1">Muscle</tissue>
    </source>
</reference>
<accession>A0A5B7GDZ7</accession>
<evidence type="ECO:0000313" key="1">
    <source>
        <dbReference type="EMBL" id="MPC55595.1"/>
    </source>
</evidence>
<evidence type="ECO:0000313" key="2">
    <source>
        <dbReference type="Proteomes" id="UP000324222"/>
    </source>
</evidence>
<organism evidence="1 2">
    <name type="scientific">Portunus trituberculatus</name>
    <name type="common">Swimming crab</name>
    <name type="synonym">Neptunus trituberculatus</name>
    <dbReference type="NCBI Taxonomy" id="210409"/>
    <lineage>
        <taxon>Eukaryota</taxon>
        <taxon>Metazoa</taxon>
        <taxon>Ecdysozoa</taxon>
        <taxon>Arthropoda</taxon>
        <taxon>Crustacea</taxon>
        <taxon>Multicrustacea</taxon>
        <taxon>Malacostraca</taxon>
        <taxon>Eumalacostraca</taxon>
        <taxon>Eucarida</taxon>
        <taxon>Decapoda</taxon>
        <taxon>Pleocyemata</taxon>
        <taxon>Brachyura</taxon>
        <taxon>Eubrachyura</taxon>
        <taxon>Portunoidea</taxon>
        <taxon>Portunidae</taxon>
        <taxon>Portuninae</taxon>
        <taxon>Portunus</taxon>
    </lineage>
</organism>
<name>A0A5B7GDZ7_PORTR</name>
<dbReference type="Proteomes" id="UP000324222">
    <property type="component" value="Unassembled WGS sequence"/>
</dbReference>
<gene>
    <name evidence="1" type="ORF">E2C01_049537</name>
</gene>
<proteinExistence type="predicted"/>
<dbReference type="EMBL" id="VSRR010013301">
    <property type="protein sequence ID" value="MPC55595.1"/>
    <property type="molecule type" value="Genomic_DNA"/>
</dbReference>
<sequence length="44" mass="5306">MFEHRDELSELGPACRHRYESRNCLLLTFRFHFRLYRASCSAVS</sequence>
<protein>
    <submittedName>
        <fullName evidence="1">Uncharacterized protein</fullName>
    </submittedName>
</protein>
<keyword evidence="2" id="KW-1185">Reference proteome</keyword>
<comment type="caution">
    <text evidence="1">The sequence shown here is derived from an EMBL/GenBank/DDBJ whole genome shotgun (WGS) entry which is preliminary data.</text>
</comment>